<evidence type="ECO:0008006" key="4">
    <source>
        <dbReference type="Google" id="ProtNLM"/>
    </source>
</evidence>
<proteinExistence type="inferred from homology"/>
<name>A0AAV7X7W7_9NEOP</name>
<dbReference type="Proteomes" id="UP001075354">
    <property type="component" value="Chromosome 14"/>
</dbReference>
<dbReference type="AlphaFoldDB" id="A0AAV7X7W7"/>
<evidence type="ECO:0000313" key="2">
    <source>
        <dbReference type="EMBL" id="KAJ1520802.1"/>
    </source>
</evidence>
<dbReference type="SUPFAM" id="SSF56815">
    <property type="entry name" value="Sec1/munc18-like (SM) proteins"/>
    <property type="match status" value="1"/>
</dbReference>
<dbReference type="InterPro" id="IPR001619">
    <property type="entry name" value="Sec1-like"/>
</dbReference>
<evidence type="ECO:0000313" key="3">
    <source>
        <dbReference type="Proteomes" id="UP001075354"/>
    </source>
</evidence>
<keyword evidence="3" id="KW-1185">Reference proteome</keyword>
<sequence>MDTDFISIGQSAWNKILTYLENAVVFIDSKAGECIHWSIGVEALLQNGASAIKELNAYKYSQEPVENAVKAVFISACSLSSIQMDLCDIICQSSFLSVVLVTLPVQDPSSSIPRLRNDIMQWMNMKAGNIKGKHLDILCFPFFFAPLVETVIMLPPFRDVFPPLDFNKVKSFGNRVDLLSVKDQASAESLAVYLDLLFGQLSVADVVFSIGTLSGSVASALEDLPFVHQRRKSARHRMSVVIVDRTLDLCSSTSVDSTCFLDKLLCSLPHLPEHSNDVAVNMSQLAQVTVDSTNDECLFPGCLAHPDSVCRNVVEWLIHKKDKDILINLHQILRSKISPGSKFETRVKPEALEKDVRQFRGNIDKIQENCGVLQIALAVVQTLVGEHAEELELVLSTERVLRENVATSLETSELSGLLPQITKLLAERHIRGFNLDALLTLILLLYSLTGTDTNFPLKDEVQLQAAISTALFEDQEYPGTVHDILLPLDASKEKVDSVAAHIFSILKAVSHARRDLSKYKTVLKLREQSMPAEYTPLLNEIMKDITDPSKPIIPDLSCKSTGLKDLLKSGFSMLLNKQQAAAAQHPSDQPNLLFLVLGGITGGEIRSIQKAWTDSAQYKSGGTLLLASTRLLSPTDTLQAVLKSAPLPL</sequence>
<dbReference type="PANTHER" id="PTHR11679">
    <property type="entry name" value="VESICLE PROTEIN SORTING-ASSOCIATED"/>
    <property type="match status" value="1"/>
</dbReference>
<evidence type="ECO:0000256" key="1">
    <source>
        <dbReference type="ARBA" id="ARBA00009884"/>
    </source>
</evidence>
<gene>
    <name evidence="2" type="ORF">ONE63_003893</name>
</gene>
<organism evidence="2 3">
    <name type="scientific">Megalurothrips usitatus</name>
    <name type="common">bean blossom thrips</name>
    <dbReference type="NCBI Taxonomy" id="439358"/>
    <lineage>
        <taxon>Eukaryota</taxon>
        <taxon>Metazoa</taxon>
        <taxon>Ecdysozoa</taxon>
        <taxon>Arthropoda</taxon>
        <taxon>Hexapoda</taxon>
        <taxon>Insecta</taxon>
        <taxon>Pterygota</taxon>
        <taxon>Neoptera</taxon>
        <taxon>Paraneoptera</taxon>
        <taxon>Thysanoptera</taxon>
        <taxon>Terebrantia</taxon>
        <taxon>Thripoidea</taxon>
        <taxon>Thripidae</taxon>
        <taxon>Megalurothrips</taxon>
    </lineage>
</organism>
<dbReference type="EMBL" id="JAPTSV010000014">
    <property type="protein sequence ID" value="KAJ1520802.1"/>
    <property type="molecule type" value="Genomic_DNA"/>
</dbReference>
<dbReference type="GO" id="GO:0016192">
    <property type="term" value="P:vesicle-mediated transport"/>
    <property type="evidence" value="ECO:0007669"/>
    <property type="project" value="InterPro"/>
</dbReference>
<comment type="caution">
    <text evidence="2">The sequence shown here is derived from an EMBL/GenBank/DDBJ whole genome shotgun (WGS) entry which is preliminary data.</text>
</comment>
<comment type="similarity">
    <text evidence="1">Belongs to the STXBP/unc-18/SEC1 family.</text>
</comment>
<reference evidence="2" key="1">
    <citation type="submission" date="2022-12" db="EMBL/GenBank/DDBJ databases">
        <title>Chromosome-level genome assembly of the bean flower thrips Megalurothrips usitatus.</title>
        <authorList>
            <person name="Ma L."/>
            <person name="Liu Q."/>
            <person name="Li H."/>
            <person name="Cai W."/>
        </authorList>
    </citation>
    <scope>NUCLEOTIDE SEQUENCE</scope>
    <source>
        <strain evidence="2">Cailab_2022a</strain>
    </source>
</reference>
<protein>
    <recommendedName>
        <fullName evidence="4">Sec1 family domain-containing protein 2-like</fullName>
    </recommendedName>
</protein>
<accession>A0AAV7X7W7</accession>
<dbReference type="InterPro" id="IPR036045">
    <property type="entry name" value="Sec1-like_sf"/>
</dbReference>